<evidence type="ECO:0000256" key="8">
    <source>
        <dbReference type="RuleBase" id="RU003903"/>
    </source>
</evidence>
<keyword evidence="5 8" id="KW-0560">Oxidoreductase</keyword>
<dbReference type="Pfam" id="PF03807">
    <property type="entry name" value="F420_oxidored"/>
    <property type="match status" value="1"/>
</dbReference>
<dbReference type="InterPro" id="IPR029036">
    <property type="entry name" value="P5CR_dimer"/>
</dbReference>
<dbReference type="Proteomes" id="UP000694941">
    <property type="component" value="Unplaced"/>
</dbReference>
<dbReference type="Gene3D" id="3.40.50.720">
    <property type="entry name" value="NAD(P)-binding Rossmann-like Domain"/>
    <property type="match status" value="1"/>
</dbReference>
<keyword evidence="11" id="KW-1185">Reference proteome</keyword>
<reference evidence="12 13" key="1">
    <citation type="submission" date="2025-05" db="UniProtKB">
        <authorList>
            <consortium name="RefSeq"/>
        </authorList>
    </citation>
    <scope>IDENTIFICATION</scope>
    <source>
        <tissue evidence="12 13">Muscle</tissue>
    </source>
</reference>
<gene>
    <name evidence="12 13 14" type="primary">LOC106469994</name>
</gene>
<comment type="pathway">
    <text evidence="1 8">Amino-acid biosynthesis; L-proline biosynthesis; L-proline from L-glutamate 5-semialdehyde: step 1/1.</text>
</comment>
<dbReference type="InterPro" id="IPR028939">
    <property type="entry name" value="P5C_Rdtase_cat_N"/>
</dbReference>
<feature type="domain" description="Pyrroline-5-carboxylate reductase catalytic N-terminal" evidence="9">
    <location>
        <begin position="11"/>
        <end position="105"/>
    </location>
</feature>
<feature type="domain" description="Pyrroline-5-carboxylate reductase dimerisation" evidence="10">
    <location>
        <begin position="168"/>
        <end position="272"/>
    </location>
</feature>
<evidence type="ECO:0000256" key="4">
    <source>
        <dbReference type="ARBA" id="ARBA00022857"/>
    </source>
</evidence>
<evidence type="ECO:0000313" key="13">
    <source>
        <dbReference type="RefSeq" id="XP_022254263.1"/>
    </source>
</evidence>
<dbReference type="SUPFAM" id="SSF51735">
    <property type="entry name" value="NAD(P)-binding Rossmann-fold domains"/>
    <property type="match status" value="1"/>
</dbReference>
<dbReference type="RefSeq" id="XP_013785968.1">
    <property type="nucleotide sequence ID" value="XM_013930514.2"/>
</dbReference>
<comment type="similarity">
    <text evidence="2 8">Belongs to the pyrroline-5-carboxylate reductase family.</text>
</comment>
<dbReference type="GeneID" id="106469994"/>
<dbReference type="InterPro" id="IPR008927">
    <property type="entry name" value="6-PGluconate_DH-like_C_sf"/>
</dbReference>
<dbReference type="NCBIfam" id="TIGR00112">
    <property type="entry name" value="proC"/>
    <property type="match status" value="1"/>
</dbReference>
<dbReference type="PIRSF" id="PIRSF000193">
    <property type="entry name" value="Pyrrol-5-carb_rd"/>
    <property type="match status" value="1"/>
</dbReference>
<evidence type="ECO:0000259" key="9">
    <source>
        <dbReference type="Pfam" id="PF03807"/>
    </source>
</evidence>
<dbReference type="Pfam" id="PF14748">
    <property type="entry name" value="P5CR_dimer"/>
    <property type="match status" value="1"/>
</dbReference>
<dbReference type="InterPro" id="IPR000304">
    <property type="entry name" value="Pyrroline-COOH_reductase"/>
</dbReference>
<keyword evidence="3 8" id="KW-0641">Proline biosynthesis</keyword>
<accession>A0ABM1TEF8</accession>
<dbReference type="RefSeq" id="XP_022254264.1">
    <property type="nucleotide sequence ID" value="XM_022398556.1"/>
</dbReference>
<dbReference type="PANTHER" id="PTHR11645:SF0">
    <property type="entry name" value="PYRROLINE-5-CARBOXYLATE REDUCTASE 3"/>
    <property type="match status" value="1"/>
</dbReference>
<dbReference type="RefSeq" id="XP_022254263.1">
    <property type="nucleotide sequence ID" value="XM_022398555.1"/>
</dbReference>
<dbReference type="Gene3D" id="1.10.3730.10">
    <property type="entry name" value="ProC C-terminal domain-like"/>
    <property type="match status" value="1"/>
</dbReference>
<organism evidence="11 14">
    <name type="scientific">Limulus polyphemus</name>
    <name type="common">Atlantic horseshoe crab</name>
    <dbReference type="NCBI Taxonomy" id="6850"/>
    <lineage>
        <taxon>Eukaryota</taxon>
        <taxon>Metazoa</taxon>
        <taxon>Ecdysozoa</taxon>
        <taxon>Arthropoda</taxon>
        <taxon>Chelicerata</taxon>
        <taxon>Merostomata</taxon>
        <taxon>Xiphosura</taxon>
        <taxon>Limulidae</taxon>
        <taxon>Limulus</taxon>
    </lineage>
</organism>
<evidence type="ECO:0000256" key="1">
    <source>
        <dbReference type="ARBA" id="ARBA00005205"/>
    </source>
</evidence>
<keyword evidence="4 8" id="KW-0521">NADP</keyword>
<evidence type="ECO:0000256" key="3">
    <source>
        <dbReference type="ARBA" id="ARBA00022650"/>
    </source>
</evidence>
<protein>
    <recommendedName>
        <fullName evidence="8">Pyrroline-5-carboxylate reductase</fullName>
        <ecNumber evidence="8">1.5.1.2</ecNumber>
    </recommendedName>
</protein>
<comment type="catalytic activity">
    <reaction evidence="8">
        <text>L-proline + NADP(+) = (S)-1-pyrroline-5-carboxylate + NADPH + 2 H(+)</text>
        <dbReference type="Rhea" id="RHEA:14109"/>
        <dbReference type="ChEBI" id="CHEBI:15378"/>
        <dbReference type="ChEBI" id="CHEBI:17388"/>
        <dbReference type="ChEBI" id="CHEBI:57783"/>
        <dbReference type="ChEBI" id="CHEBI:58349"/>
        <dbReference type="ChEBI" id="CHEBI:60039"/>
        <dbReference type="EC" id="1.5.1.2"/>
    </reaction>
</comment>
<comment type="subunit">
    <text evidence="6">Homodecamer; composed of 5 homodimers.</text>
</comment>
<evidence type="ECO:0000313" key="11">
    <source>
        <dbReference type="Proteomes" id="UP000694941"/>
    </source>
</evidence>
<evidence type="ECO:0000256" key="2">
    <source>
        <dbReference type="ARBA" id="ARBA00005525"/>
    </source>
</evidence>
<dbReference type="InterPro" id="IPR053790">
    <property type="entry name" value="P5CR-like_CS"/>
</dbReference>
<evidence type="ECO:0000256" key="7">
    <source>
        <dbReference type="ARBA" id="ARBA00049975"/>
    </source>
</evidence>
<evidence type="ECO:0000256" key="5">
    <source>
        <dbReference type="ARBA" id="ARBA00023002"/>
    </source>
</evidence>
<evidence type="ECO:0000259" key="10">
    <source>
        <dbReference type="Pfam" id="PF14748"/>
    </source>
</evidence>
<comment type="function">
    <text evidence="7">Oxidoreductase that catalyzes the last step in proline biosynthesis, which corresponds to the reduction of pyrroline-5-carboxylate (P5C) to L-proline using NAD(P)H. Proline is synthesized from either glutamate or ornithine; both are converted to P5C, and then to proline via pyrroline-5-carboxylate reductases (PYCRs). PYCR3 is exclusively linked to the biosynthesis of proline from ornithine.</text>
</comment>
<dbReference type="HAMAP" id="MF_01925">
    <property type="entry name" value="P5C_reductase"/>
    <property type="match status" value="1"/>
</dbReference>
<evidence type="ECO:0000256" key="6">
    <source>
        <dbReference type="ARBA" id="ARBA00038523"/>
    </source>
</evidence>
<dbReference type="InterPro" id="IPR036291">
    <property type="entry name" value="NAD(P)-bd_dom_sf"/>
</dbReference>
<evidence type="ECO:0000313" key="14">
    <source>
        <dbReference type="RefSeq" id="XP_022254264.1"/>
    </source>
</evidence>
<dbReference type="SUPFAM" id="SSF48179">
    <property type="entry name" value="6-phosphogluconate dehydrogenase C-terminal domain-like"/>
    <property type="match status" value="1"/>
</dbReference>
<dbReference type="PROSITE" id="PS00521">
    <property type="entry name" value="P5CR"/>
    <property type="match status" value="1"/>
</dbReference>
<keyword evidence="8" id="KW-0028">Amino-acid biosynthesis</keyword>
<dbReference type="EC" id="1.5.1.2" evidence="8"/>
<dbReference type="PANTHER" id="PTHR11645">
    <property type="entry name" value="PYRROLINE-5-CARBOXYLATE REDUCTASE"/>
    <property type="match status" value="1"/>
</dbReference>
<evidence type="ECO:0000313" key="12">
    <source>
        <dbReference type="RefSeq" id="XP_013785968.1"/>
    </source>
</evidence>
<sequence>MSTDLKKISAGFIGAGHMAQALANGMLKAGLLKPNQIWASAPTTTNLETFKDMGCHITHANEDVVSACTVIFLCVKPHLVSQVLKKLEEKNAIQSHHLIVSVAAGISIQFMEKLLPEKTRVIRSMPNTPSLVQVGVCGYARGTYATEEDATVVSNLIGSVAMCEIVPENLIDTVTGLSGSGPAYVYTIIQAMADGAVKMGLPRSLAVKFAAQTVLGGAKMVLETGRHPTVLRDEVCSPGGTTIYGVCALEEAGLRTGLLRAVEAATLRAKELGNACSNNEN</sequence>
<proteinExistence type="inferred from homology"/>
<name>A0ABM1TEF8_LIMPO</name>